<evidence type="ECO:0008006" key="3">
    <source>
        <dbReference type="Google" id="ProtNLM"/>
    </source>
</evidence>
<evidence type="ECO:0000313" key="1">
    <source>
        <dbReference type="EnsemblMetazoa" id="SMAR011057-PA"/>
    </source>
</evidence>
<dbReference type="PhylomeDB" id="T1JBB7"/>
<proteinExistence type="predicted"/>
<dbReference type="Proteomes" id="UP000014500">
    <property type="component" value="Unassembled WGS sequence"/>
</dbReference>
<dbReference type="OMA" id="AKEYWCE"/>
<name>T1JBB7_STRMM</name>
<dbReference type="HOGENOM" id="CLU_060119_0_0_1"/>
<dbReference type="InterPro" id="IPR026698">
    <property type="entry name" value="UPF_C3orf38"/>
</dbReference>
<keyword evidence="2" id="KW-1185">Reference proteome</keyword>
<dbReference type="AlphaFoldDB" id="T1JBB7"/>
<dbReference type="PANTHER" id="PTHR21084">
    <property type="entry name" value="DENSE INCISORS"/>
    <property type="match status" value="1"/>
</dbReference>
<dbReference type="STRING" id="126957.T1JBB7"/>
<evidence type="ECO:0000313" key="2">
    <source>
        <dbReference type="Proteomes" id="UP000014500"/>
    </source>
</evidence>
<protein>
    <recommendedName>
        <fullName evidence="3">NTF2 domain-containing protein</fullName>
    </recommendedName>
</protein>
<sequence>MIAEAEKAGILDFLDFLKPSDLFALADVITRRLIKIASIKDAKDGICFYASSASDVLHRQKITKQLLFDYLYTKRVYVDPNGLKGTIVTRTLEFWKQENQSNEVATPSNTGTPLDINITTLEQMGVIFGTWFYQILNSVHPVYKQMCPSKSDDVFSTSHFSPECQLLLTEFNSAGFVMSETSQQSANECFQYLSNLVLTREIFFQPNLGSGVQAKQDVHGLVQIVLCGTVYHQNTCIGVFEQVFGLVRDLVRTDIWKIQFTKLNMRHNSTPLEEPAHVQSVCN</sequence>
<dbReference type="Pfam" id="PF15008">
    <property type="entry name" value="DUF4518"/>
    <property type="match status" value="1"/>
</dbReference>
<dbReference type="PANTHER" id="PTHR21084:SF1">
    <property type="entry name" value="DENSE INCISORS"/>
    <property type="match status" value="1"/>
</dbReference>
<organism evidence="1 2">
    <name type="scientific">Strigamia maritima</name>
    <name type="common">European centipede</name>
    <name type="synonym">Geophilus maritimus</name>
    <dbReference type="NCBI Taxonomy" id="126957"/>
    <lineage>
        <taxon>Eukaryota</taxon>
        <taxon>Metazoa</taxon>
        <taxon>Ecdysozoa</taxon>
        <taxon>Arthropoda</taxon>
        <taxon>Myriapoda</taxon>
        <taxon>Chilopoda</taxon>
        <taxon>Pleurostigmophora</taxon>
        <taxon>Geophilomorpha</taxon>
        <taxon>Linotaeniidae</taxon>
        <taxon>Strigamia</taxon>
    </lineage>
</organism>
<dbReference type="eggNOG" id="ENOG502RKN5">
    <property type="taxonomic scope" value="Eukaryota"/>
</dbReference>
<accession>T1JBB7</accession>
<dbReference type="EnsemblMetazoa" id="SMAR011057-RA">
    <property type="protein sequence ID" value="SMAR011057-PA"/>
    <property type="gene ID" value="SMAR011057"/>
</dbReference>
<dbReference type="EMBL" id="JH432010">
    <property type="status" value="NOT_ANNOTATED_CDS"/>
    <property type="molecule type" value="Genomic_DNA"/>
</dbReference>
<reference evidence="1" key="2">
    <citation type="submission" date="2015-02" db="UniProtKB">
        <authorList>
            <consortium name="EnsemblMetazoa"/>
        </authorList>
    </citation>
    <scope>IDENTIFICATION</scope>
</reference>
<reference evidence="2" key="1">
    <citation type="submission" date="2011-05" db="EMBL/GenBank/DDBJ databases">
        <authorList>
            <person name="Richards S.R."/>
            <person name="Qu J."/>
            <person name="Jiang H."/>
            <person name="Jhangiani S.N."/>
            <person name="Agravi P."/>
            <person name="Goodspeed R."/>
            <person name="Gross S."/>
            <person name="Mandapat C."/>
            <person name="Jackson L."/>
            <person name="Mathew T."/>
            <person name="Pu L."/>
            <person name="Thornton R."/>
            <person name="Saada N."/>
            <person name="Wilczek-Boney K.B."/>
            <person name="Lee S."/>
            <person name="Kovar C."/>
            <person name="Wu Y."/>
            <person name="Scherer S.E."/>
            <person name="Worley K.C."/>
            <person name="Muzny D.M."/>
            <person name="Gibbs R."/>
        </authorList>
    </citation>
    <scope>NUCLEOTIDE SEQUENCE</scope>
    <source>
        <strain evidence="2">Brora</strain>
    </source>
</reference>